<name>A0AAU9F3Z2_9BACT</name>
<organism evidence="1 2">
    <name type="scientific">Desulfoferula mesophila</name>
    <dbReference type="NCBI Taxonomy" id="3058419"/>
    <lineage>
        <taxon>Bacteria</taxon>
        <taxon>Pseudomonadati</taxon>
        <taxon>Thermodesulfobacteriota</taxon>
        <taxon>Desulfarculia</taxon>
        <taxon>Desulfarculales</taxon>
        <taxon>Desulfarculaceae</taxon>
        <taxon>Desulfoferula</taxon>
    </lineage>
</organism>
<dbReference type="Proteomes" id="UP001366166">
    <property type="component" value="Chromosome"/>
</dbReference>
<reference evidence="2" key="1">
    <citation type="journal article" date="2023" name="Arch. Microbiol.">
        <title>Desulfoferula mesophilus gen. nov. sp. nov., a mesophilic sulfate-reducing bacterium isolated from a brackish lake sediment.</title>
        <authorList>
            <person name="Watanabe T."/>
            <person name="Yabe T."/>
            <person name="Tsuji J.M."/>
            <person name="Fukui M."/>
        </authorList>
    </citation>
    <scope>NUCLEOTIDE SEQUENCE [LARGE SCALE GENOMIC DNA]</scope>
    <source>
        <strain evidence="2">12FAK</strain>
    </source>
</reference>
<dbReference type="EMBL" id="AP028679">
    <property type="protein sequence ID" value="BEQ15567.1"/>
    <property type="molecule type" value="Genomic_DNA"/>
</dbReference>
<protein>
    <recommendedName>
        <fullName evidence="3">RNA-binding protein</fullName>
    </recommendedName>
</protein>
<dbReference type="RefSeq" id="WP_338600134.1">
    <property type="nucleotide sequence ID" value="NZ_AP028679.1"/>
</dbReference>
<evidence type="ECO:0008006" key="3">
    <source>
        <dbReference type="Google" id="ProtNLM"/>
    </source>
</evidence>
<dbReference type="AlphaFoldDB" id="A0AAU9F3Z2"/>
<gene>
    <name evidence="1" type="ORF">FAK_26330</name>
</gene>
<proteinExistence type="predicted"/>
<keyword evidence="2" id="KW-1185">Reference proteome</keyword>
<dbReference type="KEGG" id="dmp:FAK_26330"/>
<sequence>MCEATAYLLNQKGQEELYLADVDLIEPQEDGTIRLVSIYGEQKTLAGRIKSMSLVNHRVVLAEA</sequence>
<evidence type="ECO:0000313" key="1">
    <source>
        <dbReference type="EMBL" id="BEQ15567.1"/>
    </source>
</evidence>
<dbReference type="Pfam" id="PF10133">
    <property type="entry name" value="CooT"/>
    <property type="match status" value="1"/>
</dbReference>
<evidence type="ECO:0000313" key="2">
    <source>
        <dbReference type="Proteomes" id="UP001366166"/>
    </source>
</evidence>
<accession>A0AAU9F3Z2</accession>
<dbReference type="InterPro" id="IPR019300">
    <property type="entry name" value="CooT"/>
</dbReference>